<dbReference type="InParanoid" id="F0S1N4"/>
<feature type="domain" description="MnmC-like methyltransferase" evidence="1">
    <location>
        <begin position="122"/>
        <end position="229"/>
    </location>
</feature>
<reference evidence="2 3" key="1">
    <citation type="journal article" date="2011" name="Stand. Genomic Sci.">
        <title>Complete genome sequence of the thermophilic sulfur-reducer Desulfurobacterium thermolithotrophum type strain (BSA(T)) from a deep-sea hydrothermal vent.</title>
        <authorList>
            <person name="Goker M."/>
            <person name="Daligault H."/>
            <person name="Mwirichia R."/>
            <person name="Lapidus A."/>
            <person name="Lucas S."/>
            <person name="Deshpande S."/>
            <person name="Pagani I."/>
            <person name="Tapia R."/>
            <person name="Cheng J.F."/>
            <person name="Goodwin L."/>
            <person name="Pitluck S."/>
            <person name="Liolios K."/>
            <person name="Ivanova N."/>
            <person name="Mavromatis K."/>
            <person name="Mikhailova N."/>
            <person name="Pati A."/>
            <person name="Chen A."/>
            <person name="Palaniappan K."/>
            <person name="Han C."/>
            <person name="Land M."/>
            <person name="Hauser L."/>
            <person name="Pan C."/>
            <person name="Brambilla E.M."/>
            <person name="Rohde M."/>
            <person name="Spring S."/>
            <person name="Sikorski J."/>
            <person name="Wirth R."/>
            <person name="Detter J.C."/>
            <person name="Woyke T."/>
            <person name="Bristow J."/>
            <person name="Eisen J.A."/>
            <person name="Markowitz V."/>
            <person name="Hugenholtz P."/>
            <person name="Kyrpides N.C."/>
            <person name="Klenk H.P."/>
        </authorList>
    </citation>
    <scope>NUCLEOTIDE SEQUENCE [LARGE SCALE GENOMIC DNA]</scope>
    <source>
        <strain evidence="3">DSM 11699 / BSA</strain>
    </source>
</reference>
<name>F0S1N4_DESTD</name>
<dbReference type="PANTHER" id="PTHR39963:SF1">
    <property type="entry name" value="MNMC-LIKE METHYLTRANSFERASE DOMAIN-CONTAINING PROTEIN"/>
    <property type="match status" value="1"/>
</dbReference>
<dbReference type="HOGENOM" id="CLU_061971_0_1_0"/>
<keyword evidence="3" id="KW-1185">Reference proteome</keyword>
<dbReference type="KEGG" id="dte:Dester_1406"/>
<sequence>MEVIKTDDGSFTFFSEKFKEPYHSLTAGAFKEAVEKFCKPCKISEKAKRGSVNLFDVCFGLGYNTTAFLETAFSTNAKVKVFIVGFEIDISVIEKSLKVSWSKYERWKNIIRTALKNKKFDNGFLTLNYFSPQIKLKIYIGEGREVIKRIYRKYERFADAIFHDPFSPRVNPELWTLDFFKKLRKIIKEDGVFATYSAASPIRKALWMSGFGVKEGVAIGRKSKSTIASPSFKTEKKLLEKFSTSINSTPYRDPNLKDPPSLIKSRREGCIWLQKKLHPVASIY</sequence>
<dbReference type="PANTHER" id="PTHR39963">
    <property type="entry name" value="SLL0983 PROTEIN"/>
    <property type="match status" value="1"/>
</dbReference>
<dbReference type="EMBL" id="CP002543">
    <property type="protein sequence ID" value="ADY74037.1"/>
    <property type="molecule type" value="Genomic_DNA"/>
</dbReference>
<dbReference type="eggNOG" id="COG4121">
    <property type="taxonomic scope" value="Bacteria"/>
</dbReference>
<dbReference type="SUPFAM" id="SSF53335">
    <property type="entry name" value="S-adenosyl-L-methionine-dependent methyltransferases"/>
    <property type="match status" value="1"/>
</dbReference>
<dbReference type="Gene3D" id="3.40.50.150">
    <property type="entry name" value="Vaccinia Virus protein VP39"/>
    <property type="match status" value="1"/>
</dbReference>
<dbReference type="AlphaFoldDB" id="F0S1N4"/>
<accession>F0S1N4</accession>
<dbReference type="InterPro" id="IPR008471">
    <property type="entry name" value="MnmC-like_methylTransf"/>
</dbReference>
<dbReference type="OrthoDB" id="9786494at2"/>
<evidence type="ECO:0000259" key="1">
    <source>
        <dbReference type="Pfam" id="PF05430"/>
    </source>
</evidence>
<dbReference type="Proteomes" id="UP000007102">
    <property type="component" value="Chromosome"/>
</dbReference>
<dbReference type="GO" id="GO:0016645">
    <property type="term" value="F:oxidoreductase activity, acting on the CH-NH group of donors"/>
    <property type="evidence" value="ECO:0007669"/>
    <property type="project" value="InterPro"/>
</dbReference>
<dbReference type="STRING" id="868864.Dester_1406"/>
<proteinExistence type="predicted"/>
<dbReference type="RefSeq" id="WP_013638986.1">
    <property type="nucleotide sequence ID" value="NC_015185.1"/>
</dbReference>
<organism evidence="2 3">
    <name type="scientific">Desulfurobacterium thermolithotrophum (strain DSM 11699 / BSA)</name>
    <dbReference type="NCBI Taxonomy" id="868864"/>
    <lineage>
        <taxon>Bacteria</taxon>
        <taxon>Pseudomonadati</taxon>
        <taxon>Aquificota</taxon>
        <taxon>Aquificia</taxon>
        <taxon>Desulfurobacteriales</taxon>
        <taxon>Desulfurobacteriaceae</taxon>
        <taxon>Desulfurobacterium</taxon>
    </lineage>
</organism>
<evidence type="ECO:0000313" key="3">
    <source>
        <dbReference type="Proteomes" id="UP000007102"/>
    </source>
</evidence>
<dbReference type="InterPro" id="IPR029063">
    <property type="entry name" value="SAM-dependent_MTases_sf"/>
</dbReference>
<dbReference type="Pfam" id="PF05430">
    <property type="entry name" value="Methyltransf_30"/>
    <property type="match status" value="1"/>
</dbReference>
<reference evidence="3" key="2">
    <citation type="submission" date="2011-02" db="EMBL/GenBank/DDBJ databases">
        <title>The complete genome of Desulfurobacterium thermolithotrophum DSM 11699.</title>
        <authorList>
            <consortium name="US DOE Joint Genome Institute (JGI-PGF)"/>
            <person name="Lucas S."/>
            <person name="Copeland A."/>
            <person name="Lapidus A."/>
            <person name="Bruce D."/>
            <person name="Goodwin L."/>
            <person name="Pitluck S."/>
            <person name="Kyrpides N."/>
            <person name="Mavromatis K."/>
            <person name="Pagani I."/>
            <person name="Ivanova N."/>
            <person name="Mikhailova N."/>
            <person name="Daligault H."/>
            <person name="Detter J.C."/>
            <person name="Tapia R."/>
            <person name="Han C."/>
            <person name="Land M."/>
            <person name="Hauser L."/>
            <person name="Markowitz V."/>
            <person name="Cheng J.-F."/>
            <person name="Hugenholtz P."/>
            <person name="Woyke T."/>
            <person name="Wu D."/>
            <person name="Spring S."/>
            <person name="Brambilla E."/>
            <person name="Klenk H.-P."/>
            <person name="Eisen J.A."/>
        </authorList>
    </citation>
    <scope>NUCLEOTIDE SEQUENCE [LARGE SCALE GENOMIC DNA]</scope>
    <source>
        <strain evidence="3">DSM 11699 / BSA</strain>
    </source>
</reference>
<evidence type="ECO:0000313" key="2">
    <source>
        <dbReference type="EMBL" id="ADY74037.1"/>
    </source>
</evidence>
<protein>
    <recommendedName>
        <fullName evidence="1">MnmC-like methyltransferase domain-containing protein</fullName>
    </recommendedName>
</protein>
<gene>
    <name evidence="2" type="ordered locus">Dester_1406</name>
</gene>